<feature type="chain" id="PRO_5043448364" evidence="1">
    <location>
        <begin position="25"/>
        <end position="257"/>
    </location>
</feature>
<gene>
    <name evidence="2" type="ORF">ABII15_31015</name>
</gene>
<dbReference type="EMBL" id="CP159534">
    <property type="protein sequence ID" value="XCJ74132.1"/>
    <property type="molecule type" value="Genomic_DNA"/>
</dbReference>
<sequence length="257" mass="26261">MRRIIAVLIGFLLGLTALQPAAHAAEAEVPAAHSVESVPATGALFYPSVLGAVPRLGGPHFCSAGIVHSPSRDLLVTAAHCVFGGGATIEFAPLLHDSELPGGVWSVTDIYIDPAWKKSFDPRHDVAFLRVAPQGGKRIEDVVPGAPLAAPRAQEPVTVSGYPMGSRGRPLTCTAPLEDVDGYSGIHCGGFGSGTSGGTWLQDGRLVGVIGGLEQGGCAPDVEYSTPFGSDVQALFARAAAGGKGDLVPIGFTANAC</sequence>
<dbReference type="InterPro" id="IPR009003">
    <property type="entry name" value="Peptidase_S1_PA"/>
</dbReference>
<dbReference type="KEGG" id="stac:ABII15_31015"/>
<reference evidence="2" key="1">
    <citation type="submission" date="2024-06" db="EMBL/GenBank/DDBJ databases">
        <title>Streptomyces sp. strain HUAS MG91 genome sequences.</title>
        <authorList>
            <person name="Mo P."/>
        </authorList>
    </citation>
    <scope>NUCLEOTIDE SEQUENCE</scope>
    <source>
        <strain evidence="2">HUAS MG91</strain>
    </source>
</reference>
<dbReference type="Pfam" id="PF13365">
    <property type="entry name" value="Trypsin_2"/>
    <property type="match status" value="1"/>
</dbReference>
<feature type="signal peptide" evidence="1">
    <location>
        <begin position="1"/>
        <end position="24"/>
    </location>
</feature>
<dbReference type="InterPro" id="IPR018114">
    <property type="entry name" value="TRYPSIN_HIS"/>
</dbReference>
<evidence type="ECO:0000313" key="2">
    <source>
        <dbReference type="EMBL" id="XCJ74132.1"/>
    </source>
</evidence>
<dbReference type="GO" id="GO:0004252">
    <property type="term" value="F:serine-type endopeptidase activity"/>
    <property type="evidence" value="ECO:0007669"/>
    <property type="project" value="InterPro"/>
</dbReference>
<evidence type="ECO:0000256" key="1">
    <source>
        <dbReference type="SAM" id="SignalP"/>
    </source>
</evidence>
<dbReference type="GO" id="GO:0006508">
    <property type="term" value="P:proteolysis"/>
    <property type="evidence" value="ECO:0007669"/>
    <property type="project" value="InterPro"/>
</dbReference>
<protein>
    <submittedName>
        <fullName evidence="2">Trypsin-like peptidase domain-containing protein</fullName>
    </submittedName>
</protein>
<keyword evidence="1" id="KW-0732">Signal</keyword>
<dbReference type="PROSITE" id="PS00134">
    <property type="entry name" value="TRYPSIN_HIS"/>
    <property type="match status" value="1"/>
</dbReference>
<dbReference type="AlphaFoldDB" id="A0AAU8J0W1"/>
<accession>A0AAU8J0W1</accession>
<dbReference type="SUPFAM" id="SSF50494">
    <property type="entry name" value="Trypsin-like serine proteases"/>
    <property type="match status" value="1"/>
</dbReference>
<dbReference type="Gene3D" id="2.40.10.10">
    <property type="entry name" value="Trypsin-like serine proteases"/>
    <property type="match status" value="2"/>
</dbReference>
<organism evidence="2">
    <name type="scientific">Streptomyces tabacisoli</name>
    <dbReference type="NCBI Taxonomy" id="3156398"/>
    <lineage>
        <taxon>Bacteria</taxon>
        <taxon>Bacillati</taxon>
        <taxon>Actinomycetota</taxon>
        <taxon>Actinomycetes</taxon>
        <taxon>Kitasatosporales</taxon>
        <taxon>Streptomycetaceae</taxon>
        <taxon>Streptomyces</taxon>
    </lineage>
</organism>
<dbReference type="RefSeq" id="WP_353945580.1">
    <property type="nucleotide sequence ID" value="NZ_CP159534.1"/>
</dbReference>
<proteinExistence type="predicted"/>
<name>A0AAU8J0W1_9ACTN</name>
<dbReference type="InterPro" id="IPR043504">
    <property type="entry name" value="Peptidase_S1_PA_chymotrypsin"/>
</dbReference>